<reference evidence="3" key="1">
    <citation type="submission" date="2022-03" db="EMBL/GenBank/DDBJ databases">
        <authorList>
            <person name="Legras J.-L."/>
            <person name="Devillers H."/>
            <person name="Grondin C."/>
        </authorList>
    </citation>
    <scope>NUCLEOTIDE SEQUENCE</scope>
    <source>
        <strain evidence="3">CLIB 1423</strain>
    </source>
</reference>
<dbReference type="InterPro" id="IPR033122">
    <property type="entry name" value="LETM1-like_RBD"/>
</dbReference>
<feature type="domain" description="Letm1 RBD" evidence="2">
    <location>
        <begin position="214"/>
        <end position="410"/>
    </location>
</feature>
<keyword evidence="1" id="KW-0496">Mitochondrion</keyword>
<evidence type="ECO:0000313" key="3">
    <source>
        <dbReference type="EMBL" id="CAH2354758.1"/>
    </source>
</evidence>
<evidence type="ECO:0000259" key="2">
    <source>
        <dbReference type="PROSITE" id="PS51758"/>
    </source>
</evidence>
<dbReference type="EMBL" id="CAKXYY010000018">
    <property type="protein sequence ID" value="CAH2354758.1"/>
    <property type="molecule type" value="Genomic_DNA"/>
</dbReference>
<accession>A0A9P0QTM0</accession>
<dbReference type="Proteomes" id="UP000837801">
    <property type="component" value="Unassembled WGS sequence"/>
</dbReference>
<dbReference type="GO" id="GO:0043022">
    <property type="term" value="F:ribosome binding"/>
    <property type="evidence" value="ECO:0007669"/>
    <property type="project" value="InterPro"/>
</dbReference>
<proteinExistence type="predicted"/>
<organism evidence="3 4">
    <name type="scientific">[Candida] railenensis</name>
    <dbReference type="NCBI Taxonomy" id="45579"/>
    <lineage>
        <taxon>Eukaryota</taxon>
        <taxon>Fungi</taxon>
        <taxon>Dikarya</taxon>
        <taxon>Ascomycota</taxon>
        <taxon>Saccharomycotina</taxon>
        <taxon>Pichiomycetes</taxon>
        <taxon>Debaryomycetaceae</taxon>
        <taxon>Kurtzmaniella</taxon>
    </lineage>
</organism>
<sequence length="413" mass="47971">MNYYHLSSVSCVMKLYTVPSTRAALKVELRNNARLGPLWYRVNDSSVNASSTLPQEIQSKEQINERVAIESHAQGLSLKWKQTYAYAKALMHFYRHGVSSVWNNYFKEYRALKKNFKLTNIDNSGVQQSIKIPSFTKLTQEMAQQLYILEMERNTQKQIQKDDANMIKRVKSPSEAAHAGVSEFQLNRHQYQILHRTPKDFVKIPSFAVIFMIFVETTPLLCYLLPEITPSTCVLPNILPRLWSPKASIQLRDMRTKDSADLKSTEDAARQTAFNLPLAEVKLLVSTLRLKSKYVPAFMFPETVLRRRLQNHYNYLKVDDSFLSKNGNIWNLTEQELLLCCLERNIVLDIKQDSKLFGNGEQYFDELRLKLLRWLADFPDYNVGYIGLNHVLGEESVNDTKLIMNLWREDNKT</sequence>
<evidence type="ECO:0000313" key="4">
    <source>
        <dbReference type="Proteomes" id="UP000837801"/>
    </source>
</evidence>
<dbReference type="AlphaFoldDB" id="A0A9P0QTM0"/>
<gene>
    <name evidence="3" type="ORF">CLIB1423_18S03026</name>
</gene>
<name>A0A9P0QTM0_9ASCO</name>
<protein>
    <recommendedName>
        <fullName evidence="2">Letm1 RBD domain-containing protein</fullName>
    </recommendedName>
</protein>
<evidence type="ECO:0000256" key="1">
    <source>
        <dbReference type="PROSITE-ProRule" id="PRU01094"/>
    </source>
</evidence>
<comment type="caution">
    <text evidence="3">The sequence shown here is derived from an EMBL/GenBank/DDBJ whole genome shotgun (WGS) entry which is preliminary data.</text>
</comment>
<dbReference type="OrthoDB" id="73691at2759"/>
<dbReference type="PROSITE" id="PS51758">
    <property type="entry name" value="LETM1_RBD"/>
    <property type="match status" value="1"/>
</dbReference>
<keyword evidence="4" id="KW-1185">Reference proteome</keyword>